<sequence length="131" mass="15270">MLVYGREPVLSSHSHFNTTIHHEDVKRLHEKALRLDLDGINLEKSLNLRQNQTISIDNFLEQHGDIFQAPSNYTLGHCVSQDFKMVKGIAAEFFKKLGGKDDLVKQMETLETESRCIYLYLIFKHYYEKPT</sequence>
<dbReference type="AlphaFoldDB" id="A0A8K0CC37"/>
<evidence type="ECO:0000313" key="2">
    <source>
        <dbReference type="Proteomes" id="UP000801492"/>
    </source>
</evidence>
<gene>
    <name evidence="1" type="ORF">ILUMI_21446</name>
</gene>
<dbReference type="Proteomes" id="UP000801492">
    <property type="component" value="Unassembled WGS sequence"/>
</dbReference>
<accession>A0A8K0CC37</accession>
<dbReference type="InterPro" id="IPR043472">
    <property type="entry name" value="Macro_dom-like"/>
</dbReference>
<protein>
    <submittedName>
        <fullName evidence="1">Uncharacterized protein</fullName>
    </submittedName>
</protein>
<name>A0A8K0CC37_IGNLU</name>
<reference evidence="1" key="1">
    <citation type="submission" date="2019-08" db="EMBL/GenBank/DDBJ databases">
        <title>The genome of the North American firefly Photinus pyralis.</title>
        <authorList>
            <consortium name="Photinus pyralis genome working group"/>
            <person name="Fallon T.R."/>
            <person name="Sander Lower S.E."/>
            <person name="Weng J.-K."/>
        </authorList>
    </citation>
    <scope>NUCLEOTIDE SEQUENCE</scope>
    <source>
        <strain evidence="1">TRF0915ILg1</strain>
        <tissue evidence="1">Whole body</tissue>
    </source>
</reference>
<organism evidence="1 2">
    <name type="scientific">Ignelater luminosus</name>
    <name type="common">Cucubano</name>
    <name type="synonym">Pyrophorus luminosus</name>
    <dbReference type="NCBI Taxonomy" id="2038154"/>
    <lineage>
        <taxon>Eukaryota</taxon>
        <taxon>Metazoa</taxon>
        <taxon>Ecdysozoa</taxon>
        <taxon>Arthropoda</taxon>
        <taxon>Hexapoda</taxon>
        <taxon>Insecta</taxon>
        <taxon>Pterygota</taxon>
        <taxon>Neoptera</taxon>
        <taxon>Endopterygota</taxon>
        <taxon>Coleoptera</taxon>
        <taxon>Polyphaga</taxon>
        <taxon>Elateriformia</taxon>
        <taxon>Elateroidea</taxon>
        <taxon>Elateridae</taxon>
        <taxon>Agrypninae</taxon>
        <taxon>Pyrophorini</taxon>
        <taxon>Ignelater</taxon>
    </lineage>
</organism>
<keyword evidence="2" id="KW-1185">Reference proteome</keyword>
<comment type="caution">
    <text evidence="1">The sequence shown here is derived from an EMBL/GenBank/DDBJ whole genome shotgun (WGS) entry which is preliminary data.</text>
</comment>
<evidence type="ECO:0000313" key="1">
    <source>
        <dbReference type="EMBL" id="KAF2884720.1"/>
    </source>
</evidence>
<dbReference type="EMBL" id="VTPC01090141">
    <property type="protein sequence ID" value="KAF2884720.1"/>
    <property type="molecule type" value="Genomic_DNA"/>
</dbReference>
<dbReference type="Gene3D" id="3.40.220.10">
    <property type="entry name" value="Leucine Aminopeptidase, subunit E, domain 1"/>
    <property type="match status" value="1"/>
</dbReference>
<dbReference type="OrthoDB" id="2155246at2759"/>
<proteinExistence type="predicted"/>